<dbReference type="InterPro" id="IPR036872">
    <property type="entry name" value="CH_dom_sf"/>
</dbReference>
<organism evidence="6 7">
    <name type="scientific">Dimorphilus gyrociliatus</name>
    <dbReference type="NCBI Taxonomy" id="2664684"/>
    <lineage>
        <taxon>Eukaryota</taxon>
        <taxon>Metazoa</taxon>
        <taxon>Spiralia</taxon>
        <taxon>Lophotrochozoa</taxon>
        <taxon>Annelida</taxon>
        <taxon>Polychaeta</taxon>
        <taxon>Polychaeta incertae sedis</taxon>
        <taxon>Dinophilidae</taxon>
        <taxon>Dimorphilus</taxon>
    </lineage>
</organism>
<dbReference type="InterPro" id="IPR050540">
    <property type="entry name" value="F-actin_Monoox_Mical"/>
</dbReference>
<dbReference type="PROSITE" id="PS50021">
    <property type="entry name" value="CH"/>
    <property type="match status" value="1"/>
</dbReference>
<feature type="compositionally biased region" description="Basic and acidic residues" evidence="4">
    <location>
        <begin position="126"/>
        <end position="149"/>
    </location>
</feature>
<feature type="region of interest" description="Disordered" evidence="4">
    <location>
        <begin position="375"/>
        <end position="411"/>
    </location>
</feature>
<comment type="caution">
    <text evidence="6">The sequence shown here is derived from an EMBL/GenBank/DDBJ whole genome shotgun (WGS) entry which is preliminary data.</text>
</comment>
<reference evidence="6 7" key="1">
    <citation type="submission" date="2020-08" db="EMBL/GenBank/DDBJ databases">
        <authorList>
            <person name="Hejnol A."/>
        </authorList>
    </citation>
    <scope>NUCLEOTIDE SEQUENCE [LARGE SCALE GENOMIC DNA]</scope>
</reference>
<feature type="domain" description="Calponin-homology (CH)" evidence="5">
    <location>
        <begin position="265"/>
        <end position="371"/>
    </location>
</feature>
<keyword evidence="7" id="KW-1185">Reference proteome</keyword>
<evidence type="ECO:0000313" key="7">
    <source>
        <dbReference type="Proteomes" id="UP000549394"/>
    </source>
</evidence>
<dbReference type="SUPFAM" id="SSF47576">
    <property type="entry name" value="Calponin-homology domain, CH-domain"/>
    <property type="match status" value="1"/>
</dbReference>
<keyword evidence="1" id="KW-0597">Phosphoprotein</keyword>
<dbReference type="FunFam" id="1.10.418.10:FF:000009">
    <property type="entry name" value="smoothelin isoform X2"/>
    <property type="match status" value="1"/>
</dbReference>
<feature type="region of interest" description="Disordered" evidence="4">
    <location>
        <begin position="1"/>
        <end position="31"/>
    </location>
</feature>
<protein>
    <submittedName>
        <fullName evidence="6">DgyrCDS9412</fullName>
    </submittedName>
</protein>
<dbReference type="EMBL" id="CAJFCJ010000013">
    <property type="protein sequence ID" value="CAD5120860.1"/>
    <property type="molecule type" value="Genomic_DNA"/>
</dbReference>
<dbReference type="InterPro" id="IPR001715">
    <property type="entry name" value="CH_dom"/>
</dbReference>
<evidence type="ECO:0000313" key="6">
    <source>
        <dbReference type="EMBL" id="CAD5120860.1"/>
    </source>
</evidence>
<comment type="similarity">
    <text evidence="3">Belongs to the smoothelin family.</text>
</comment>
<dbReference type="Pfam" id="PF00307">
    <property type="entry name" value="CH"/>
    <property type="match status" value="1"/>
</dbReference>
<evidence type="ECO:0000256" key="3">
    <source>
        <dbReference type="ARBA" id="ARBA00061655"/>
    </source>
</evidence>
<sequence length="411" mass="47786">MADGKMDLSNLNEIEDEEKLHKMINDTSDFDERKKIRGRLKELREKRSVEFEKRRKAAEEARENAIKERQRLANEEKERKLKEYKEKAQQPRIESNYVEDSIRKRQKEADEQKAKKLASYSSPSTTDKKVSEETVSRSSKSETTTDGKKRTTTVTTTTTRIKGENNTVTKQTKQITQVGGVGGTGYKMTKVQSPDDVLEKITNKLEEHSLPGTHGRATVRTEHWNCRKGTTVKDEKTKMWTAKLNDGQDGAAGAAGGPVVQRSASTIKQVMLEWCKSMTKDYEHVDIRNFSNSWNDGMAFCALIHHFYPRTFDFKRLNPKARRANFTLAFTVAEKEADIAPLLDVDDMVRMKNPDWKCVFTYVQSFYRRFRNWDEESEKKKREEAEKKKEEKKKQEEKKVEETDKKEENEQ</sequence>
<feature type="compositionally biased region" description="Basic and acidic residues" evidence="4">
    <location>
        <begin position="100"/>
        <end position="114"/>
    </location>
</feature>
<dbReference type="SMART" id="SM00033">
    <property type="entry name" value="CH"/>
    <property type="match status" value="1"/>
</dbReference>
<dbReference type="PANTHER" id="PTHR23167:SF88">
    <property type="entry name" value="CALPONIN-HOMOLOGY (CH) DOMAIN-CONTAINING PROTEIN"/>
    <property type="match status" value="1"/>
</dbReference>
<accession>A0A7I8VXA1</accession>
<dbReference type="Gene3D" id="1.10.418.10">
    <property type="entry name" value="Calponin-like domain"/>
    <property type="match status" value="1"/>
</dbReference>
<dbReference type="AlphaFoldDB" id="A0A7I8VXA1"/>
<proteinExistence type="inferred from homology"/>
<gene>
    <name evidence="6" type="ORF">DGYR_LOCUS8884</name>
</gene>
<dbReference type="Pfam" id="PF12510">
    <property type="entry name" value="Smoothelin"/>
    <property type="match status" value="1"/>
</dbReference>
<feature type="compositionally biased region" description="Basic and acidic residues" evidence="4">
    <location>
        <begin position="18"/>
        <end position="31"/>
    </location>
</feature>
<keyword evidence="2" id="KW-0175">Coiled coil</keyword>
<dbReference type="OrthoDB" id="10017054at2759"/>
<evidence type="ECO:0000256" key="2">
    <source>
        <dbReference type="ARBA" id="ARBA00023054"/>
    </source>
</evidence>
<evidence type="ECO:0000259" key="5">
    <source>
        <dbReference type="PROSITE" id="PS50021"/>
    </source>
</evidence>
<evidence type="ECO:0000256" key="1">
    <source>
        <dbReference type="ARBA" id="ARBA00022553"/>
    </source>
</evidence>
<name>A0A7I8VXA1_9ANNE</name>
<dbReference type="Proteomes" id="UP000549394">
    <property type="component" value="Unassembled WGS sequence"/>
</dbReference>
<feature type="compositionally biased region" description="Basic and acidic residues" evidence="4">
    <location>
        <begin position="46"/>
        <end position="89"/>
    </location>
</feature>
<dbReference type="CDD" id="cd21200">
    <property type="entry name" value="CH_SMTN-like"/>
    <property type="match status" value="1"/>
</dbReference>
<dbReference type="InterPro" id="IPR022189">
    <property type="entry name" value="SMTN"/>
</dbReference>
<dbReference type="PANTHER" id="PTHR23167">
    <property type="entry name" value="CALPONIN HOMOLOGY DOMAIN-CONTAINING PROTEIN DDB_G0272472-RELATED"/>
    <property type="match status" value="1"/>
</dbReference>
<feature type="region of interest" description="Disordered" evidence="4">
    <location>
        <begin position="46"/>
        <end position="157"/>
    </location>
</feature>
<evidence type="ECO:0000256" key="4">
    <source>
        <dbReference type="SAM" id="MobiDB-lite"/>
    </source>
</evidence>